<dbReference type="Proteomes" id="UP000234331">
    <property type="component" value="Unassembled WGS sequence"/>
</dbReference>
<dbReference type="EMBL" id="FZMO01000001">
    <property type="protein sequence ID" value="SNQ45391.1"/>
    <property type="molecule type" value="Genomic_DNA"/>
</dbReference>
<dbReference type="AlphaFoldDB" id="A0A2I2KIA1"/>
<evidence type="ECO:0000313" key="2">
    <source>
        <dbReference type="Proteomes" id="UP000234331"/>
    </source>
</evidence>
<proteinExistence type="predicted"/>
<protein>
    <submittedName>
        <fullName evidence="1">Uncharacterized protein</fullName>
    </submittedName>
</protein>
<gene>
    <name evidence="1" type="ORF">FRACA_10150</name>
</gene>
<reference evidence="1 2" key="1">
    <citation type="submission" date="2017-06" db="EMBL/GenBank/DDBJ databases">
        <authorList>
            <person name="Kim H.J."/>
            <person name="Triplett B.A."/>
        </authorList>
    </citation>
    <scope>NUCLEOTIDE SEQUENCE [LARGE SCALE GENOMIC DNA]</scope>
    <source>
        <strain evidence="1">FRACA_ARgP5</strain>
    </source>
</reference>
<accession>A0A2I2KIA1</accession>
<name>A0A2I2KIA1_9ACTN</name>
<keyword evidence="2" id="KW-1185">Reference proteome</keyword>
<evidence type="ECO:0000313" key="1">
    <source>
        <dbReference type="EMBL" id="SNQ45391.1"/>
    </source>
</evidence>
<sequence length="41" mass="4220">MPVALELLSVFHPVDSPGPDGPSDGHPGAALLRSALTVERL</sequence>
<organism evidence="1 2">
    <name type="scientific">Frankia canadensis</name>
    <dbReference type="NCBI Taxonomy" id="1836972"/>
    <lineage>
        <taxon>Bacteria</taxon>
        <taxon>Bacillati</taxon>
        <taxon>Actinomycetota</taxon>
        <taxon>Actinomycetes</taxon>
        <taxon>Frankiales</taxon>
        <taxon>Frankiaceae</taxon>
        <taxon>Frankia</taxon>
    </lineage>
</organism>